<dbReference type="EMBL" id="GBXM01097414">
    <property type="protein sequence ID" value="JAH11163.1"/>
    <property type="molecule type" value="Transcribed_RNA"/>
</dbReference>
<protein>
    <submittedName>
        <fullName evidence="1">Uncharacterized protein</fullName>
    </submittedName>
</protein>
<organism evidence="1">
    <name type="scientific">Anguilla anguilla</name>
    <name type="common">European freshwater eel</name>
    <name type="synonym">Muraena anguilla</name>
    <dbReference type="NCBI Taxonomy" id="7936"/>
    <lineage>
        <taxon>Eukaryota</taxon>
        <taxon>Metazoa</taxon>
        <taxon>Chordata</taxon>
        <taxon>Craniata</taxon>
        <taxon>Vertebrata</taxon>
        <taxon>Euteleostomi</taxon>
        <taxon>Actinopterygii</taxon>
        <taxon>Neopterygii</taxon>
        <taxon>Teleostei</taxon>
        <taxon>Anguilliformes</taxon>
        <taxon>Anguillidae</taxon>
        <taxon>Anguilla</taxon>
    </lineage>
</organism>
<sequence length="40" mass="4661">MSSSFSYFVFNQHNDQYVYCVCLMSCFFQNSSETTLASIM</sequence>
<dbReference type="AlphaFoldDB" id="A0A0E9Q4W9"/>
<reference evidence="1" key="2">
    <citation type="journal article" date="2015" name="Fish Shellfish Immunol.">
        <title>Early steps in the European eel (Anguilla anguilla)-Vibrio vulnificus interaction in the gills: Role of the RtxA13 toxin.</title>
        <authorList>
            <person name="Callol A."/>
            <person name="Pajuelo D."/>
            <person name="Ebbesson L."/>
            <person name="Teles M."/>
            <person name="MacKenzie S."/>
            <person name="Amaro C."/>
        </authorList>
    </citation>
    <scope>NUCLEOTIDE SEQUENCE</scope>
</reference>
<accession>A0A0E9Q4W9</accession>
<evidence type="ECO:0000313" key="1">
    <source>
        <dbReference type="EMBL" id="JAH11163.1"/>
    </source>
</evidence>
<proteinExistence type="predicted"/>
<reference evidence="1" key="1">
    <citation type="submission" date="2014-11" db="EMBL/GenBank/DDBJ databases">
        <authorList>
            <person name="Amaro Gonzalez C."/>
        </authorList>
    </citation>
    <scope>NUCLEOTIDE SEQUENCE</scope>
</reference>
<dbReference type="EMBL" id="GBXM01086094">
    <property type="protein sequence ID" value="JAH22483.1"/>
    <property type="molecule type" value="Transcribed_RNA"/>
</dbReference>
<name>A0A0E9Q4W9_ANGAN</name>